<gene>
    <name evidence="1" type="ORF">NC998_06705</name>
</gene>
<dbReference type="PANTHER" id="PTHR14136:SF17">
    <property type="entry name" value="BTB_POZ DOMAIN-CONTAINING PROTEIN KCTD9"/>
    <property type="match status" value="1"/>
</dbReference>
<dbReference type="InterPro" id="IPR001646">
    <property type="entry name" value="5peptide_repeat"/>
</dbReference>
<dbReference type="PANTHER" id="PTHR14136">
    <property type="entry name" value="BTB_POZ DOMAIN-CONTAINING PROTEIN KCTD9"/>
    <property type="match status" value="1"/>
</dbReference>
<keyword evidence="2" id="KW-1185">Reference proteome</keyword>
<dbReference type="Gene3D" id="2.160.20.80">
    <property type="entry name" value="E3 ubiquitin-protein ligase SopA"/>
    <property type="match status" value="1"/>
</dbReference>
<evidence type="ECO:0000313" key="1">
    <source>
        <dbReference type="EMBL" id="MEP0816781.1"/>
    </source>
</evidence>
<dbReference type="SUPFAM" id="SSF141571">
    <property type="entry name" value="Pentapeptide repeat-like"/>
    <property type="match status" value="1"/>
</dbReference>
<accession>A0ABV0J4T0</accession>
<name>A0ABV0J4T0_9CYAN</name>
<sequence>MLPTTASDLLAFSNRFLEQEVSDRLQILKQLGLARYADFMLLMPNTDANVACVMRFFAEPSRVKFPDLRGVELAGLTLDGANLIRANLTGAKLNGSSLVKADLIYAQLQDADLRNADLRGATLNKTSWAGAWVEGCRLGVGVGLTDDQRQDLQERGALLESWLK</sequence>
<dbReference type="InterPro" id="IPR051082">
    <property type="entry name" value="Pentapeptide-BTB/POZ_domain"/>
</dbReference>
<dbReference type="Proteomes" id="UP001464891">
    <property type="component" value="Unassembled WGS sequence"/>
</dbReference>
<organism evidence="1 2">
    <name type="scientific">Trichocoleus desertorum GB2-A4</name>
    <dbReference type="NCBI Taxonomy" id="2933944"/>
    <lineage>
        <taxon>Bacteria</taxon>
        <taxon>Bacillati</taxon>
        <taxon>Cyanobacteriota</taxon>
        <taxon>Cyanophyceae</taxon>
        <taxon>Leptolyngbyales</taxon>
        <taxon>Trichocoleusaceae</taxon>
        <taxon>Trichocoleus</taxon>
    </lineage>
</organism>
<evidence type="ECO:0000313" key="2">
    <source>
        <dbReference type="Proteomes" id="UP001464891"/>
    </source>
</evidence>
<protein>
    <submittedName>
        <fullName evidence="1">Pentapeptide repeat-containing protein</fullName>
    </submittedName>
</protein>
<comment type="caution">
    <text evidence="1">The sequence shown here is derived from an EMBL/GenBank/DDBJ whole genome shotgun (WGS) entry which is preliminary data.</text>
</comment>
<dbReference type="Pfam" id="PF00805">
    <property type="entry name" value="Pentapeptide"/>
    <property type="match status" value="1"/>
</dbReference>
<reference evidence="1 2" key="1">
    <citation type="submission" date="2022-04" db="EMBL/GenBank/DDBJ databases">
        <title>Positive selection, recombination, and allopatry shape intraspecific diversity of widespread and dominant cyanobacteria.</title>
        <authorList>
            <person name="Wei J."/>
            <person name="Shu W."/>
            <person name="Hu C."/>
        </authorList>
    </citation>
    <scope>NUCLEOTIDE SEQUENCE [LARGE SCALE GENOMIC DNA]</scope>
    <source>
        <strain evidence="1 2">GB2-A4</strain>
    </source>
</reference>
<dbReference type="EMBL" id="JAMPKM010000003">
    <property type="protein sequence ID" value="MEP0816781.1"/>
    <property type="molecule type" value="Genomic_DNA"/>
</dbReference>
<dbReference type="RefSeq" id="WP_190438853.1">
    <property type="nucleotide sequence ID" value="NZ_JAMPKM010000003.1"/>
</dbReference>
<proteinExistence type="predicted"/>